<organism evidence="1 2">
    <name type="scientific">Niveispirillum cyanobacteriorum</name>
    <dbReference type="NCBI Taxonomy" id="1612173"/>
    <lineage>
        <taxon>Bacteria</taxon>
        <taxon>Pseudomonadati</taxon>
        <taxon>Pseudomonadota</taxon>
        <taxon>Alphaproteobacteria</taxon>
        <taxon>Rhodospirillales</taxon>
        <taxon>Azospirillaceae</taxon>
        <taxon>Niveispirillum</taxon>
    </lineage>
</organism>
<keyword evidence="2" id="KW-1185">Reference proteome</keyword>
<dbReference type="EMBL" id="CP025611">
    <property type="protein sequence ID" value="AUN31300.1"/>
    <property type="molecule type" value="Genomic_DNA"/>
</dbReference>
<protein>
    <submittedName>
        <fullName evidence="1">Uncharacterized protein</fullName>
    </submittedName>
</protein>
<evidence type="ECO:0000313" key="1">
    <source>
        <dbReference type="EMBL" id="AUN31300.1"/>
    </source>
</evidence>
<reference evidence="1 2" key="1">
    <citation type="submission" date="2017-12" db="EMBL/GenBank/DDBJ databases">
        <title>Genomes of bacteria within cyanobacterial aggregates.</title>
        <authorList>
            <person name="Cai H."/>
        </authorList>
    </citation>
    <scope>NUCLEOTIDE SEQUENCE [LARGE SCALE GENOMIC DNA]</scope>
    <source>
        <strain evidence="1 2">TH16</strain>
    </source>
</reference>
<evidence type="ECO:0000313" key="2">
    <source>
        <dbReference type="Proteomes" id="UP000234752"/>
    </source>
</evidence>
<dbReference type="KEGG" id="ncb:C0V82_14415"/>
<dbReference type="AlphaFoldDB" id="A0A2K9NDS4"/>
<dbReference type="RefSeq" id="WP_102112907.1">
    <property type="nucleotide sequence ID" value="NZ_BMGN01000005.1"/>
</dbReference>
<sequence>MRFLATLLLLAAFLMNVPGLHARDLSHSHDQTGHTQMLAGADHAPAGKLSMDCHHECSHIHVADRARAARVVEPVVWGVTAYPAEALLLPETADPTLPDEPPRA</sequence>
<accession>A0A2K9NDS4</accession>
<proteinExistence type="predicted"/>
<gene>
    <name evidence="1" type="ORF">C0V82_14415</name>
</gene>
<dbReference type="Proteomes" id="UP000234752">
    <property type="component" value="Chromosome eg_1"/>
</dbReference>
<name>A0A2K9NDS4_9PROT</name>
<dbReference type="OrthoDB" id="9848858at2"/>